<sequence length="442" mass="50236">MSFWRLVPPLMQRQGEYVLKRLQEHGHQAYFVGGCVRDEIMGRPVHDMDIATSARPEQVIDMFEHTVPTGLQHGTVTVVAEREMFEVTTFRKEADYEDHRHPTRVEFVDGLLEDLRRRDFTMNAIAGDAGGNLIDPFDGKRDIEARILRCVGNADERFDEDALRMMRAIRFASVFGFRPVKSLWKALKFSRSKISFIAIERIRVEFEKMLLGPDPLRGLALLQRSGLLPYIKAPVPSAALRPLAGEAALTAMRTLAAVPPEEFPELRYALLLQGIGVGGDEAADLMKRWTFPNAIAQRTADLIRFDELWKNRRAEAGGSGPLRKQWVELQLRFGKQMAALWLKRERTRLAVEFTEDPDKLQAELELMKQSEARWHEEVPVHTLKELAIRGEDVIRSMGRKGGPWLGMLMGRLLFLVASGELANEREILLEQAKVVVNEDGTS</sequence>
<dbReference type="InterPro" id="IPR032828">
    <property type="entry name" value="PolyA_RNA-bd"/>
</dbReference>
<dbReference type="PANTHER" id="PTHR46173">
    <property type="entry name" value="CCA TRNA NUCLEOTIDYLTRANSFERASE 1, MITOCHONDRIAL"/>
    <property type="match status" value="1"/>
</dbReference>
<dbReference type="GO" id="GO:0008033">
    <property type="term" value="P:tRNA processing"/>
    <property type="evidence" value="ECO:0007669"/>
    <property type="project" value="UniProtKB-KW"/>
</dbReference>
<evidence type="ECO:0000313" key="13">
    <source>
        <dbReference type="EMBL" id="TYA13340.1"/>
    </source>
</evidence>
<dbReference type="Gene3D" id="1.10.246.80">
    <property type="match status" value="1"/>
</dbReference>
<feature type="domain" description="Poly A polymerase head" evidence="10">
    <location>
        <begin position="29"/>
        <end position="149"/>
    </location>
</feature>
<evidence type="ECO:0000256" key="3">
    <source>
        <dbReference type="ARBA" id="ARBA00022694"/>
    </source>
</evidence>
<dbReference type="RefSeq" id="WP_148451936.1">
    <property type="nucleotide sequence ID" value="NZ_VSDO01000002.1"/>
</dbReference>
<protein>
    <submittedName>
        <fullName evidence="13">CCA tRNA nucleotidyltransferase</fullName>
        <ecNumber evidence="13">2.7.7.72</ecNumber>
    </submittedName>
</protein>
<proteinExistence type="inferred from homology"/>
<comment type="caution">
    <text evidence="13">The sequence shown here is derived from an EMBL/GenBank/DDBJ whole genome shotgun (WGS) entry which is preliminary data.</text>
</comment>
<dbReference type="NCBIfam" id="NF009814">
    <property type="entry name" value="PRK13299.1"/>
    <property type="match status" value="1"/>
</dbReference>
<dbReference type="Pfam" id="PF13735">
    <property type="entry name" value="tRNA_NucTran2_2"/>
    <property type="match status" value="1"/>
</dbReference>
<dbReference type="GO" id="GO:0000166">
    <property type="term" value="F:nucleotide binding"/>
    <property type="evidence" value="ECO:0007669"/>
    <property type="project" value="UniProtKB-KW"/>
</dbReference>
<keyword evidence="5" id="KW-0479">Metal-binding</keyword>
<dbReference type="EC" id="2.7.7.72" evidence="13"/>
<reference evidence="13 14" key="1">
    <citation type="submission" date="2019-08" db="EMBL/GenBank/DDBJ databases">
        <title>Genome sequencing of Paenibacillus faecis DSM 23593(T).</title>
        <authorList>
            <person name="Kook J.-K."/>
            <person name="Park S.-N."/>
            <person name="Lim Y.K."/>
        </authorList>
    </citation>
    <scope>NUCLEOTIDE SEQUENCE [LARGE SCALE GENOMIC DNA]</scope>
    <source>
        <strain evidence="13 14">DSM 23593</strain>
    </source>
</reference>
<evidence type="ECO:0000259" key="10">
    <source>
        <dbReference type="Pfam" id="PF01743"/>
    </source>
</evidence>
<dbReference type="EMBL" id="VSDO01000002">
    <property type="protein sequence ID" value="TYA13340.1"/>
    <property type="molecule type" value="Genomic_DNA"/>
</dbReference>
<gene>
    <name evidence="13" type="ORF">FRY98_11795</name>
</gene>
<evidence type="ECO:0000256" key="6">
    <source>
        <dbReference type="ARBA" id="ARBA00022741"/>
    </source>
</evidence>
<dbReference type="PROSITE" id="PS51257">
    <property type="entry name" value="PROKAR_LIPOPROTEIN"/>
    <property type="match status" value="1"/>
</dbReference>
<keyword evidence="4 13" id="KW-0548">Nucleotidyltransferase</keyword>
<dbReference type="AlphaFoldDB" id="A0A5D0CUM1"/>
<dbReference type="OrthoDB" id="9805698at2"/>
<evidence type="ECO:0000256" key="7">
    <source>
        <dbReference type="ARBA" id="ARBA00022842"/>
    </source>
</evidence>
<keyword evidence="3" id="KW-0819">tRNA processing</keyword>
<dbReference type="InterPro" id="IPR050264">
    <property type="entry name" value="Bact_CCA-adding_enz_type3_sf"/>
</dbReference>
<feature type="domain" description="CCA-adding enzyme C-terminal" evidence="12">
    <location>
        <begin position="268"/>
        <end position="431"/>
    </location>
</feature>
<comment type="similarity">
    <text evidence="9">Belongs to the tRNA nucleotidyltransferase/poly(A) polymerase family.</text>
</comment>
<evidence type="ECO:0000259" key="11">
    <source>
        <dbReference type="Pfam" id="PF12627"/>
    </source>
</evidence>
<dbReference type="GO" id="GO:0000049">
    <property type="term" value="F:tRNA binding"/>
    <property type="evidence" value="ECO:0007669"/>
    <property type="project" value="TreeGrafter"/>
</dbReference>
<dbReference type="Pfam" id="PF01743">
    <property type="entry name" value="PolyA_pol"/>
    <property type="match status" value="1"/>
</dbReference>
<dbReference type="Proteomes" id="UP000325218">
    <property type="component" value="Unassembled WGS sequence"/>
</dbReference>
<name>A0A5D0CUM1_9BACL</name>
<dbReference type="GO" id="GO:0004810">
    <property type="term" value="F:CCA tRNA nucleotidyltransferase activity"/>
    <property type="evidence" value="ECO:0007669"/>
    <property type="project" value="UniProtKB-EC"/>
</dbReference>
<keyword evidence="8 9" id="KW-0694">RNA-binding</keyword>
<evidence type="ECO:0000256" key="2">
    <source>
        <dbReference type="ARBA" id="ARBA00022679"/>
    </source>
</evidence>
<keyword evidence="2 9" id="KW-0808">Transferase</keyword>
<comment type="cofactor">
    <cofactor evidence="1">
        <name>Mg(2+)</name>
        <dbReference type="ChEBI" id="CHEBI:18420"/>
    </cofactor>
</comment>
<evidence type="ECO:0000256" key="8">
    <source>
        <dbReference type="ARBA" id="ARBA00022884"/>
    </source>
</evidence>
<dbReference type="InterPro" id="IPR002646">
    <property type="entry name" value="PolA_pol_head_dom"/>
</dbReference>
<dbReference type="GO" id="GO:0046872">
    <property type="term" value="F:metal ion binding"/>
    <property type="evidence" value="ECO:0007669"/>
    <property type="project" value="UniProtKB-KW"/>
</dbReference>
<evidence type="ECO:0000259" key="12">
    <source>
        <dbReference type="Pfam" id="PF13735"/>
    </source>
</evidence>
<dbReference type="SUPFAM" id="SSF81891">
    <property type="entry name" value="Poly A polymerase C-terminal region-like"/>
    <property type="match status" value="1"/>
</dbReference>
<dbReference type="Gene3D" id="3.30.460.10">
    <property type="entry name" value="Beta Polymerase, domain 2"/>
    <property type="match status" value="1"/>
</dbReference>
<dbReference type="PANTHER" id="PTHR46173:SF1">
    <property type="entry name" value="CCA TRNA NUCLEOTIDYLTRANSFERASE 1, MITOCHONDRIAL"/>
    <property type="match status" value="1"/>
</dbReference>
<dbReference type="Gene3D" id="1.10.3090.10">
    <property type="entry name" value="cca-adding enzyme, domain 2"/>
    <property type="match status" value="1"/>
</dbReference>
<dbReference type="Pfam" id="PF12627">
    <property type="entry name" value="PolyA_pol_RNAbd"/>
    <property type="match status" value="1"/>
</dbReference>
<keyword evidence="6" id="KW-0547">Nucleotide-binding</keyword>
<evidence type="ECO:0000256" key="4">
    <source>
        <dbReference type="ARBA" id="ARBA00022695"/>
    </source>
</evidence>
<organism evidence="13 14">
    <name type="scientific">Paenibacillus faecis</name>
    <dbReference type="NCBI Taxonomy" id="862114"/>
    <lineage>
        <taxon>Bacteria</taxon>
        <taxon>Bacillati</taxon>
        <taxon>Bacillota</taxon>
        <taxon>Bacilli</taxon>
        <taxon>Bacillales</taxon>
        <taxon>Paenibacillaceae</taxon>
        <taxon>Paenibacillus</taxon>
    </lineage>
</organism>
<evidence type="ECO:0000313" key="14">
    <source>
        <dbReference type="Proteomes" id="UP000325218"/>
    </source>
</evidence>
<feature type="domain" description="tRNA nucleotidyltransferase/poly(A) polymerase RNA and SrmB- binding" evidence="11">
    <location>
        <begin position="176"/>
        <end position="231"/>
    </location>
</feature>
<keyword evidence="14" id="KW-1185">Reference proteome</keyword>
<keyword evidence="7" id="KW-0460">Magnesium</keyword>
<evidence type="ECO:0000256" key="9">
    <source>
        <dbReference type="RuleBase" id="RU003953"/>
    </source>
</evidence>
<evidence type="ECO:0000256" key="5">
    <source>
        <dbReference type="ARBA" id="ARBA00022723"/>
    </source>
</evidence>
<dbReference type="InterPro" id="IPR043519">
    <property type="entry name" value="NT_sf"/>
</dbReference>
<dbReference type="InterPro" id="IPR032810">
    <property type="entry name" value="CCA-adding_enz_C"/>
</dbReference>
<evidence type="ECO:0000256" key="1">
    <source>
        <dbReference type="ARBA" id="ARBA00001946"/>
    </source>
</evidence>
<dbReference type="CDD" id="cd05398">
    <property type="entry name" value="NT_ClassII-CCAase"/>
    <property type="match status" value="1"/>
</dbReference>
<dbReference type="SUPFAM" id="SSF81301">
    <property type="entry name" value="Nucleotidyltransferase"/>
    <property type="match status" value="1"/>
</dbReference>
<accession>A0A5D0CUM1</accession>